<dbReference type="EMBL" id="JAVFWL010000001">
    <property type="protein sequence ID" value="KAK6731966.1"/>
    <property type="molecule type" value="Genomic_DNA"/>
</dbReference>
<dbReference type="InterPro" id="IPR036397">
    <property type="entry name" value="RNaseH_sf"/>
</dbReference>
<gene>
    <name evidence="4" type="primary">Necator_chrI.g4178</name>
    <name evidence="4" type="ORF">RB195_008049</name>
</gene>
<evidence type="ECO:0000313" key="4">
    <source>
        <dbReference type="EMBL" id="KAK6731966.1"/>
    </source>
</evidence>
<comment type="caution">
    <text evidence="4">The sequence shown here is derived from an EMBL/GenBank/DDBJ whole genome shotgun (WGS) entry which is preliminary data.</text>
</comment>
<reference evidence="4 5" key="1">
    <citation type="submission" date="2023-08" db="EMBL/GenBank/DDBJ databases">
        <title>A Necator americanus chromosomal reference genome.</title>
        <authorList>
            <person name="Ilik V."/>
            <person name="Petrzelkova K.J."/>
            <person name="Pardy F."/>
            <person name="Fuh T."/>
            <person name="Niatou-Singa F.S."/>
            <person name="Gouil Q."/>
            <person name="Baker L."/>
            <person name="Ritchie M.E."/>
            <person name="Jex A.R."/>
            <person name="Gazzola D."/>
            <person name="Li H."/>
            <person name="Toshio Fujiwara R."/>
            <person name="Zhan B."/>
            <person name="Aroian R.V."/>
            <person name="Pafco B."/>
            <person name="Schwarz E.M."/>
        </authorList>
    </citation>
    <scope>NUCLEOTIDE SEQUENCE [LARGE SCALE GENOMIC DNA]</scope>
    <source>
        <strain evidence="4 5">Aroian</strain>
        <tissue evidence="4">Whole animal</tissue>
    </source>
</reference>
<dbReference type="SUPFAM" id="SSF56994">
    <property type="entry name" value="Insulin-like"/>
    <property type="match status" value="1"/>
</dbReference>
<evidence type="ECO:0000256" key="3">
    <source>
        <dbReference type="SAM" id="SignalP"/>
    </source>
</evidence>
<feature type="chain" id="PRO_5045563005" description="Insulin-like domain-containing protein" evidence="3">
    <location>
        <begin position="27"/>
        <end position="326"/>
    </location>
</feature>
<dbReference type="InterPro" id="IPR052709">
    <property type="entry name" value="Transposase-MT_Hybrid"/>
</dbReference>
<organism evidence="4 5">
    <name type="scientific">Necator americanus</name>
    <name type="common">Human hookworm</name>
    <dbReference type="NCBI Taxonomy" id="51031"/>
    <lineage>
        <taxon>Eukaryota</taxon>
        <taxon>Metazoa</taxon>
        <taxon>Ecdysozoa</taxon>
        <taxon>Nematoda</taxon>
        <taxon>Chromadorea</taxon>
        <taxon>Rhabditida</taxon>
        <taxon>Rhabditina</taxon>
        <taxon>Rhabditomorpha</taxon>
        <taxon>Strongyloidea</taxon>
        <taxon>Ancylostomatidae</taxon>
        <taxon>Bunostominae</taxon>
        <taxon>Necator</taxon>
    </lineage>
</organism>
<name>A0ABR1C3W1_NECAM</name>
<dbReference type="Gene3D" id="3.30.420.10">
    <property type="entry name" value="Ribonuclease H-like superfamily/Ribonuclease H"/>
    <property type="match status" value="1"/>
</dbReference>
<dbReference type="PROSITE" id="PS00262">
    <property type="entry name" value="INSULIN"/>
    <property type="match status" value="1"/>
</dbReference>
<keyword evidence="5" id="KW-1185">Reference proteome</keyword>
<evidence type="ECO:0000256" key="2">
    <source>
        <dbReference type="ARBA" id="ARBA00022729"/>
    </source>
</evidence>
<dbReference type="InterPro" id="IPR036438">
    <property type="entry name" value="Insulin-like_sf"/>
</dbReference>
<dbReference type="Proteomes" id="UP001303046">
    <property type="component" value="Unassembled WGS sequence"/>
</dbReference>
<dbReference type="PANTHER" id="PTHR46060">
    <property type="entry name" value="MARINER MOS1 TRANSPOSASE-LIKE PROTEIN"/>
    <property type="match status" value="1"/>
</dbReference>
<proteinExistence type="inferred from homology"/>
<evidence type="ECO:0008006" key="6">
    <source>
        <dbReference type="Google" id="ProtNLM"/>
    </source>
</evidence>
<protein>
    <recommendedName>
        <fullName evidence="6">Insulin-like domain-containing protein</fullName>
    </recommendedName>
</protein>
<evidence type="ECO:0000256" key="1">
    <source>
        <dbReference type="ARBA" id="ARBA00009034"/>
    </source>
</evidence>
<keyword evidence="2 3" id="KW-0732">Signal</keyword>
<comment type="similarity">
    <text evidence="1">Belongs to the insulin family.</text>
</comment>
<dbReference type="InterPro" id="IPR022353">
    <property type="entry name" value="Insulin_CS"/>
</dbReference>
<accession>A0ABR1C3W1</accession>
<evidence type="ECO:0000313" key="5">
    <source>
        <dbReference type="Proteomes" id="UP001303046"/>
    </source>
</evidence>
<sequence>MVKNTCVYSLFAVAITILALIPQSSAESRLRMCPPGGSSFTMAWSMACTMRRKRDVQQKQLSPKRALIAPSIRQLQTICCDVGCSVNDLLSYCGPLSGCQKLEDEPRSDRPTAISFDELKNLTEQHPYEGVRYFAASFGCSLSTVSNGLRSLGMVKKLGQWLSYALSDGNRQRRLDICTQLLSRIRRFDWLDTIVTGDGKWVLYVNNIHKRACCAGDEMPDPFVKSEIHEKGHAERLVGSSWNLLFRTAAGQHDSYCRGLLRSTAKTGRQDLQSDPSTRSSTTFACCTITRALTSRRLPREFWSSDEKFYRTHRTVQTCLFSSSRE</sequence>
<feature type="signal peptide" evidence="3">
    <location>
        <begin position="1"/>
        <end position="26"/>
    </location>
</feature>
<dbReference type="PANTHER" id="PTHR46060:SF2">
    <property type="entry name" value="HISTONE-LYSINE N-METHYLTRANSFERASE SETMAR"/>
    <property type="match status" value="1"/>
</dbReference>